<dbReference type="GO" id="GO:0005634">
    <property type="term" value="C:nucleus"/>
    <property type="evidence" value="ECO:0007669"/>
    <property type="project" value="TreeGrafter"/>
</dbReference>
<dbReference type="PROSITE" id="PS00107">
    <property type="entry name" value="PROTEIN_KINASE_ATP"/>
    <property type="match status" value="1"/>
</dbReference>
<dbReference type="InterPro" id="IPR017441">
    <property type="entry name" value="Protein_kinase_ATP_BS"/>
</dbReference>
<dbReference type="GO" id="GO:0050684">
    <property type="term" value="P:regulation of mRNA processing"/>
    <property type="evidence" value="ECO:0007669"/>
    <property type="project" value="TreeGrafter"/>
</dbReference>
<comment type="caution">
    <text evidence="11">The sequence shown here is derived from an EMBL/GenBank/DDBJ whole genome shotgun (WGS) entry which is preliminary data.</text>
</comment>
<dbReference type="SMART" id="SM00220">
    <property type="entry name" value="S_TKc"/>
    <property type="match status" value="1"/>
</dbReference>
<feature type="binding site" evidence="9">
    <location>
        <position position="88"/>
    </location>
    <ligand>
        <name>ATP</name>
        <dbReference type="ChEBI" id="CHEBI:30616"/>
    </ligand>
</feature>
<dbReference type="PANTHER" id="PTHR47634:SF9">
    <property type="entry name" value="PROTEIN KINASE DOMAIN-CONTAINING PROTEIN-RELATED"/>
    <property type="match status" value="1"/>
</dbReference>
<proteinExistence type="predicted"/>
<keyword evidence="4 9" id="KW-0547">Nucleotide-binding</keyword>
<feature type="domain" description="Protein kinase" evidence="10">
    <location>
        <begin position="58"/>
        <end position="385"/>
    </location>
</feature>
<comment type="catalytic activity">
    <reaction evidence="7">
        <text>L-threonyl-[protein] + ATP = O-phospho-L-threonyl-[protein] + ADP + H(+)</text>
        <dbReference type="Rhea" id="RHEA:46608"/>
        <dbReference type="Rhea" id="RHEA-COMP:11060"/>
        <dbReference type="Rhea" id="RHEA-COMP:11605"/>
        <dbReference type="ChEBI" id="CHEBI:15378"/>
        <dbReference type="ChEBI" id="CHEBI:30013"/>
        <dbReference type="ChEBI" id="CHEBI:30616"/>
        <dbReference type="ChEBI" id="CHEBI:61977"/>
        <dbReference type="ChEBI" id="CHEBI:456216"/>
        <dbReference type="EC" id="2.7.11.1"/>
    </reaction>
</comment>
<dbReference type="Gene3D" id="1.10.510.10">
    <property type="entry name" value="Transferase(Phosphotransferase) domain 1"/>
    <property type="match status" value="1"/>
</dbReference>
<dbReference type="InterPro" id="IPR000719">
    <property type="entry name" value="Prot_kinase_dom"/>
</dbReference>
<dbReference type="GO" id="GO:0004674">
    <property type="term" value="F:protein serine/threonine kinase activity"/>
    <property type="evidence" value="ECO:0007669"/>
    <property type="project" value="UniProtKB-KW"/>
</dbReference>
<comment type="catalytic activity">
    <reaction evidence="8">
        <text>L-seryl-[protein] + ATP = O-phospho-L-seryl-[protein] + ADP + H(+)</text>
        <dbReference type="Rhea" id="RHEA:17989"/>
        <dbReference type="Rhea" id="RHEA-COMP:9863"/>
        <dbReference type="Rhea" id="RHEA-COMP:11604"/>
        <dbReference type="ChEBI" id="CHEBI:15378"/>
        <dbReference type="ChEBI" id="CHEBI:29999"/>
        <dbReference type="ChEBI" id="CHEBI:30616"/>
        <dbReference type="ChEBI" id="CHEBI:83421"/>
        <dbReference type="ChEBI" id="CHEBI:456216"/>
        <dbReference type="EC" id="2.7.11.1"/>
    </reaction>
</comment>
<evidence type="ECO:0000256" key="5">
    <source>
        <dbReference type="ARBA" id="ARBA00022777"/>
    </source>
</evidence>
<dbReference type="CDD" id="cd05233">
    <property type="entry name" value="SDR_c"/>
    <property type="match status" value="1"/>
</dbReference>
<keyword evidence="3" id="KW-0808">Transferase</keyword>
<dbReference type="SUPFAM" id="SSF56112">
    <property type="entry name" value="Protein kinase-like (PK-like)"/>
    <property type="match status" value="1"/>
</dbReference>
<dbReference type="EMBL" id="SRPS01000419">
    <property type="protein sequence ID" value="KAG5958169.1"/>
    <property type="molecule type" value="Genomic_DNA"/>
</dbReference>
<dbReference type="Pfam" id="PF00106">
    <property type="entry name" value="adh_short"/>
    <property type="match status" value="1"/>
</dbReference>
<evidence type="ECO:0000256" key="4">
    <source>
        <dbReference type="ARBA" id="ARBA00022741"/>
    </source>
</evidence>
<dbReference type="InterPro" id="IPR002347">
    <property type="entry name" value="SDR_fam"/>
</dbReference>
<dbReference type="GO" id="GO:0005737">
    <property type="term" value="C:cytoplasm"/>
    <property type="evidence" value="ECO:0007669"/>
    <property type="project" value="TreeGrafter"/>
</dbReference>
<keyword evidence="2" id="KW-0723">Serine/threonine-protein kinase</keyword>
<dbReference type="AlphaFoldDB" id="A0A9P7MKT1"/>
<dbReference type="GO" id="GO:0005524">
    <property type="term" value="F:ATP binding"/>
    <property type="evidence" value="ECO:0007669"/>
    <property type="project" value="UniProtKB-UniRule"/>
</dbReference>
<evidence type="ECO:0000256" key="3">
    <source>
        <dbReference type="ARBA" id="ARBA00022679"/>
    </source>
</evidence>
<protein>
    <recommendedName>
        <fullName evidence="1">non-specific serine/threonine protein kinase</fullName>
        <ecNumber evidence="1">2.7.11.1</ecNumber>
    </recommendedName>
</protein>
<evidence type="ECO:0000313" key="11">
    <source>
        <dbReference type="EMBL" id="KAG5958169.1"/>
    </source>
</evidence>
<dbReference type="SUPFAM" id="SSF51735">
    <property type="entry name" value="NAD(P)-binding Rossmann-fold domains"/>
    <property type="match status" value="1"/>
</dbReference>
<accession>A0A9P7MKT1</accession>
<evidence type="ECO:0000259" key="10">
    <source>
        <dbReference type="PROSITE" id="PS50011"/>
    </source>
</evidence>
<evidence type="ECO:0000256" key="7">
    <source>
        <dbReference type="ARBA" id="ARBA00047899"/>
    </source>
</evidence>
<evidence type="ECO:0000256" key="6">
    <source>
        <dbReference type="ARBA" id="ARBA00022840"/>
    </source>
</evidence>
<dbReference type="Gene3D" id="3.30.200.20">
    <property type="entry name" value="Phosphorylase Kinase, domain 1"/>
    <property type="match status" value="1"/>
</dbReference>
<dbReference type="InterPro" id="IPR036291">
    <property type="entry name" value="NAD(P)-bd_dom_sf"/>
</dbReference>
<sequence length="555" mass="61567">METPSTLQESDNFLYAGDEWACEDPTRYKQFGLHPIILGDVFPKPLTCVSDVNKEPRYRIMLKLGFGAFATVWLARDLSTSKRYVAVKVGHGSDNPLPDRECEILSQIRQTGPGKHGYERVIELFDAFVVEGPNGFHQCLVTEVVSPLNDEDTNYYCSYDVVRQLVEGFAFLHGEGIVHGDPHSANLGIALPQLEQFEEDDIIEFFGTPDIVPVVHWDPNFPLNSTPPYLVHSVSIGFFLQQRKAFSAGSVTAKILDFGRAHRINKDPNLLGAVPKMIRPPEFTLHELCNDRIGSTWSEAADIWAVGCTIFFSRQFNSVDLPQKRGRKFGSSKIGNMTIVADRDKLWGVPRNEGSLRFINLLKRMIITKPDERTPMKALLTDPFMVECVDFKHVTHLEPKDNNEINVIAVARCIINNISNPMAVKTGLGVTACTASKAGVVAFTRALCLEMTARSVRVNALLPGWVESAMWNMGWSRKKKADVEGKYWKTPSLIDLLPLLDLKPELKEAYLGDLGGMPSNRVARPAEAADAAVFLATNGYANNCVLNLDGGLSAA</sequence>
<dbReference type="EC" id="2.7.11.1" evidence="1"/>
<evidence type="ECO:0000313" key="12">
    <source>
        <dbReference type="Proteomes" id="UP000784919"/>
    </source>
</evidence>
<keyword evidence="6 9" id="KW-0067">ATP-binding</keyword>
<evidence type="ECO:0000256" key="1">
    <source>
        <dbReference type="ARBA" id="ARBA00012513"/>
    </source>
</evidence>
<dbReference type="PANTHER" id="PTHR47634">
    <property type="entry name" value="PROTEIN KINASE DOMAIN-CONTAINING PROTEIN-RELATED"/>
    <property type="match status" value="1"/>
</dbReference>
<dbReference type="Proteomes" id="UP000784919">
    <property type="component" value="Unassembled WGS sequence"/>
</dbReference>
<name>A0A9P7MKT1_9HYPO</name>
<dbReference type="PRINTS" id="PR00081">
    <property type="entry name" value="GDHRDH"/>
</dbReference>
<organism evidence="11 12">
    <name type="scientific">Claviceps arundinis</name>
    <dbReference type="NCBI Taxonomy" id="1623583"/>
    <lineage>
        <taxon>Eukaryota</taxon>
        <taxon>Fungi</taxon>
        <taxon>Dikarya</taxon>
        <taxon>Ascomycota</taxon>
        <taxon>Pezizomycotina</taxon>
        <taxon>Sordariomycetes</taxon>
        <taxon>Hypocreomycetidae</taxon>
        <taxon>Hypocreales</taxon>
        <taxon>Clavicipitaceae</taxon>
        <taxon>Claviceps</taxon>
    </lineage>
</organism>
<dbReference type="OrthoDB" id="5979581at2759"/>
<reference evidence="11" key="1">
    <citation type="journal article" date="2020" name="bioRxiv">
        <title>Whole genome comparisons of ergot fungi reveals the divergence and evolution of species within the genus Claviceps are the result of varying mechanisms driving genome evolution and host range expansion.</title>
        <authorList>
            <person name="Wyka S.A."/>
            <person name="Mondo S.J."/>
            <person name="Liu M."/>
            <person name="Dettman J."/>
            <person name="Nalam V."/>
            <person name="Broders K.D."/>
        </authorList>
    </citation>
    <scope>NUCLEOTIDE SEQUENCE</scope>
    <source>
        <strain evidence="11">CCC 1102</strain>
    </source>
</reference>
<keyword evidence="5" id="KW-0418">Kinase</keyword>
<evidence type="ECO:0000256" key="9">
    <source>
        <dbReference type="PROSITE-ProRule" id="PRU10141"/>
    </source>
</evidence>
<evidence type="ECO:0000256" key="2">
    <source>
        <dbReference type="ARBA" id="ARBA00022527"/>
    </source>
</evidence>
<dbReference type="PROSITE" id="PS50011">
    <property type="entry name" value="PROTEIN_KINASE_DOM"/>
    <property type="match status" value="1"/>
</dbReference>
<evidence type="ECO:0000256" key="8">
    <source>
        <dbReference type="ARBA" id="ARBA00048679"/>
    </source>
</evidence>
<dbReference type="Gene3D" id="3.40.50.720">
    <property type="entry name" value="NAD(P)-binding Rossmann-like Domain"/>
    <property type="match status" value="1"/>
</dbReference>
<dbReference type="InterPro" id="IPR011009">
    <property type="entry name" value="Kinase-like_dom_sf"/>
</dbReference>
<gene>
    <name evidence="11" type="ORF">E4U56_005731</name>
</gene>
<dbReference type="InterPro" id="IPR051334">
    <property type="entry name" value="SRPK"/>
</dbReference>
<dbReference type="GO" id="GO:0000245">
    <property type="term" value="P:spliceosomal complex assembly"/>
    <property type="evidence" value="ECO:0007669"/>
    <property type="project" value="TreeGrafter"/>
</dbReference>